<evidence type="ECO:0000313" key="2">
    <source>
        <dbReference type="Proteomes" id="UP000245535"/>
    </source>
</evidence>
<reference evidence="1 2" key="1">
    <citation type="submission" date="2018-03" db="EMBL/GenBank/DDBJ databases">
        <title>Genomic Encyclopedia of Archaeal and Bacterial Type Strains, Phase II (KMG-II): from individual species to whole genera.</title>
        <authorList>
            <person name="Goeker M."/>
        </authorList>
    </citation>
    <scope>NUCLEOTIDE SEQUENCE [LARGE SCALE GENOMIC DNA]</scope>
    <source>
        <strain evidence="1 2">DSM 28229</strain>
    </source>
</reference>
<organism evidence="1 2">
    <name type="scientific">Sediminitomix flava</name>
    <dbReference type="NCBI Taxonomy" id="379075"/>
    <lineage>
        <taxon>Bacteria</taxon>
        <taxon>Pseudomonadati</taxon>
        <taxon>Bacteroidota</taxon>
        <taxon>Cytophagia</taxon>
        <taxon>Cytophagales</taxon>
        <taxon>Flammeovirgaceae</taxon>
        <taxon>Sediminitomix</taxon>
    </lineage>
</organism>
<comment type="caution">
    <text evidence="1">The sequence shown here is derived from an EMBL/GenBank/DDBJ whole genome shotgun (WGS) entry which is preliminary data.</text>
</comment>
<dbReference type="Proteomes" id="UP000245535">
    <property type="component" value="Unassembled WGS sequence"/>
</dbReference>
<dbReference type="RefSeq" id="WP_146201713.1">
    <property type="nucleotide sequence ID" value="NZ_QGDO01000004.1"/>
</dbReference>
<sequence>MYPTFHQQVLNRLTDIRPVIEELREMQFQKWKYQLFVSDIEQEFDLSNFQVAFLDLLSLKYKCDIYPAVQEKVHQEFYTYYGGKKDDIRIFLQGLEIPSEASKKWRLIYEDDEAEAIVNIYFSGWDFEMSTLIG</sequence>
<evidence type="ECO:0000313" key="1">
    <source>
        <dbReference type="EMBL" id="PWJ40880.1"/>
    </source>
</evidence>
<name>A0A315Z9Y1_SEDFL</name>
<gene>
    <name evidence="1" type="ORF">BC781_104140</name>
</gene>
<keyword evidence="2" id="KW-1185">Reference proteome</keyword>
<protein>
    <submittedName>
        <fullName evidence="1">Uncharacterized protein</fullName>
    </submittedName>
</protein>
<dbReference type="AlphaFoldDB" id="A0A315Z9Y1"/>
<dbReference type="EMBL" id="QGDO01000004">
    <property type="protein sequence ID" value="PWJ40880.1"/>
    <property type="molecule type" value="Genomic_DNA"/>
</dbReference>
<proteinExistence type="predicted"/>
<accession>A0A315Z9Y1</accession>